<feature type="non-terminal residue" evidence="1">
    <location>
        <position position="216"/>
    </location>
</feature>
<feature type="non-terminal residue" evidence="1">
    <location>
        <position position="1"/>
    </location>
</feature>
<gene>
    <name evidence="1" type="ORF">OH76DRAFT_1301071</name>
</gene>
<dbReference type="EMBL" id="KZ857448">
    <property type="protein sequence ID" value="RDX44584.1"/>
    <property type="molecule type" value="Genomic_DNA"/>
</dbReference>
<reference evidence="1 2" key="1">
    <citation type="journal article" date="2018" name="Biotechnol. Biofuels">
        <title>Integrative visual omics of the white-rot fungus Polyporus brumalis exposes the biotechnological potential of its oxidative enzymes for delignifying raw plant biomass.</title>
        <authorList>
            <person name="Miyauchi S."/>
            <person name="Rancon A."/>
            <person name="Drula E."/>
            <person name="Hage H."/>
            <person name="Chaduli D."/>
            <person name="Favel A."/>
            <person name="Grisel S."/>
            <person name="Henrissat B."/>
            <person name="Herpoel-Gimbert I."/>
            <person name="Ruiz-Duenas F.J."/>
            <person name="Chevret D."/>
            <person name="Hainaut M."/>
            <person name="Lin J."/>
            <person name="Wang M."/>
            <person name="Pangilinan J."/>
            <person name="Lipzen A."/>
            <person name="Lesage-Meessen L."/>
            <person name="Navarro D."/>
            <person name="Riley R."/>
            <person name="Grigoriev I.V."/>
            <person name="Zhou S."/>
            <person name="Raouche S."/>
            <person name="Rosso M.N."/>
        </authorList>
    </citation>
    <scope>NUCLEOTIDE SEQUENCE [LARGE SCALE GENOMIC DNA]</scope>
    <source>
        <strain evidence="1 2">BRFM 1820</strain>
    </source>
</reference>
<dbReference type="AlphaFoldDB" id="A0A371CWC6"/>
<sequence length="216" mass="24701">LLLWLQGSVSPQELRDRLLSDAAFEAALLDWLEQCHQGQFSITTEVDLAAELEEEYLDSRFGEPRVCTRLKAGARDPATVLPSCPPLGFDDSAARDGWYEDMLRDSDRVIFMSNRHDKHHGKGCWRGDPPVCRARFPRDLLHRTEIDRTTGAIRFRHEHKWLNTFNPVLAYLLRCNHDVTCLLSGTSVKAAMAYVTDYVTKTKLTTETFFETVRSV</sequence>
<accession>A0A371CWC6</accession>
<name>A0A371CWC6_9APHY</name>
<dbReference type="Proteomes" id="UP000256964">
    <property type="component" value="Unassembled WGS sequence"/>
</dbReference>
<proteinExistence type="predicted"/>
<dbReference type="OrthoDB" id="3229882at2759"/>
<keyword evidence="2" id="KW-1185">Reference proteome</keyword>
<organism evidence="1 2">
    <name type="scientific">Lentinus brumalis</name>
    <dbReference type="NCBI Taxonomy" id="2498619"/>
    <lineage>
        <taxon>Eukaryota</taxon>
        <taxon>Fungi</taxon>
        <taxon>Dikarya</taxon>
        <taxon>Basidiomycota</taxon>
        <taxon>Agaricomycotina</taxon>
        <taxon>Agaricomycetes</taxon>
        <taxon>Polyporales</taxon>
        <taxon>Polyporaceae</taxon>
        <taxon>Lentinus</taxon>
    </lineage>
</organism>
<dbReference type="STRING" id="139420.A0A371CWC6"/>
<protein>
    <submittedName>
        <fullName evidence="1">Uncharacterized protein</fullName>
    </submittedName>
</protein>
<evidence type="ECO:0000313" key="2">
    <source>
        <dbReference type="Proteomes" id="UP000256964"/>
    </source>
</evidence>
<evidence type="ECO:0000313" key="1">
    <source>
        <dbReference type="EMBL" id="RDX44584.1"/>
    </source>
</evidence>